<proteinExistence type="predicted"/>
<reference evidence="1" key="1">
    <citation type="submission" date="2025-08" db="UniProtKB">
        <authorList>
            <consortium name="Ensembl"/>
        </authorList>
    </citation>
    <scope>IDENTIFICATION</scope>
</reference>
<accession>A0A8C3G2S5</accession>
<sequence>MCCFSTLPSEKAFPHCVHTYGRSPVCTRILCVRIAPIWENALPQSGQTCGFSPVCTLVWLRSPPAVEKHWEQWVHWYGRSPVCVRMCCFRS</sequence>
<keyword evidence="2" id="KW-1185">Reference proteome</keyword>
<evidence type="ECO:0000313" key="1">
    <source>
        <dbReference type="Ensembl" id="ENSCLMP00005030070.1"/>
    </source>
</evidence>
<reference evidence="1" key="2">
    <citation type="submission" date="2025-09" db="UniProtKB">
        <authorList>
            <consortium name="Ensembl"/>
        </authorList>
    </citation>
    <scope>IDENTIFICATION</scope>
</reference>
<dbReference type="Ensembl" id="ENSCLMT00005031418.1">
    <property type="protein sequence ID" value="ENSCLMP00005030070.1"/>
    <property type="gene ID" value="ENSCLMG00005014623.1"/>
</dbReference>
<evidence type="ECO:0000313" key="2">
    <source>
        <dbReference type="Proteomes" id="UP000694565"/>
    </source>
</evidence>
<name>A0A8C3G2S5_CYCLU</name>
<dbReference type="Proteomes" id="UP000694565">
    <property type="component" value="Unplaced"/>
</dbReference>
<dbReference type="AlphaFoldDB" id="A0A8C3G2S5"/>
<protein>
    <submittedName>
        <fullName evidence="1">Uncharacterized protein</fullName>
    </submittedName>
</protein>
<organism evidence="1 2">
    <name type="scientific">Cyclopterus lumpus</name>
    <name type="common">Lumpsucker</name>
    <dbReference type="NCBI Taxonomy" id="8103"/>
    <lineage>
        <taxon>Eukaryota</taxon>
        <taxon>Metazoa</taxon>
        <taxon>Chordata</taxon>
        <taxon>Craniata</taxon>
        <taxon>Vertebrata</taxon>
        <taxon>Euteleostomi</taxon>
        <taxon>Actinopterygii</taxon>
        <taxon>Neopterygii</taxon>
        <taxon>Teleostei</taxon>
        <taxon>Neoteleostei</taxon>
        <taxon>Acanthomorphata</taxon>
        <taxon>Eupercaria</taxon>
        <taxon>Perciformes</taxon>
        <taxon>Cottioidei</taxon>
        <taxon>Cottales</taxon>
        <taxon>Cyclopteridae</taxon>
        <taxon>Cyclopterus</taxon>
    </lineage>
</organism>
<dbReference type="GeneTree" id="ENSGT01130000280922"/>